<keyword evidence="5" id="KW-1185">Reference proteome</keyword>
<dbReference type="EMBL" id="SOAW01000001">
    <property type="protein sequence ID" value="TDT33800.1"/>
    <property type="molecule type" value="Genomic_DNA"/>
</dbReference>
<dbReference type="InterPro" id="IPR029050">
    <property type="entry name" value="Immunoprotect_excell_Ig-like"/>
</dbReference>
<evidence type="ECO:0000256" key="1">
    <source>
        <dbReference type="ARBA" id="ARBA00022729"/>
    </source>
</evidence>
<proteinExistence type="predicted"/>
<sequence>MPDSPDRLDDALEPGEPIRRREFDDLADTHRPGPENLDFVPPVRVPEQHPSAPQAEPDPPTERTWSPRWVMIIAAVSVAAVVSAVLFFTSPFAGGGGETEPTPIAYEVPSEPIEGTVGESLAWYQHTGRGDVEVVDARWETEGTMPPSEGNQYLVLELTITATAGELRVNPLYVSAYDADGNEVFLAPFGGFPPELSEQTLAAGQSSTVNAVFELPPEQSLVMFSDELFNPVLLIDIPAPE</sequence>
<gene>
    <name evidence="4" type="ORF">CLV29_1431</name>
</gene>
<feature type="transmembrane region" description="Helical" evidence="3">
    <location>
        <begin position="69"/>
        <end position="88"/>
    </location>
</feature>
<dbReference type="Proteomes" id="UP000295371">
    <property type="component" value="Unassembled WGS sequence"/>
</dbReference>
<organism evidence="4 5">
    <name type="scientific">Naumannella halotolerans</name>
    <dbReference type="NCBI Taxonomy" id="993414"/>
    <lineage>
        <taxon>Bacteria</taxon>
        <taxon>Bacillati</taxon>
        <taxon>Actinomycetota</taxon>
        <taxon>Actinomycetes</taxon>
        <taxon>Propionibacteriales</taxon>
        <taxon>Propionibacteriaceae</taxon>
        <taxon>Naumannella</taxon>
    </lineage>
</organism>
<reference evidence="4 5" key="1">
    <citation type="submission" date="2019-03" db="EMBL/GenBank/DDBJ databases">
        <title>Genomic Encyclopedia of Archaeal and Bacterial Type Strains, Phase II (KMG-II): from individual species to whole genera.</title>
        <authorList>
            <person name="Goeker M."/>
        </authorList>
    </citation>
    <scope>NUCLEOTIDE SEQUENCE [LARGE SCALE GENOMIC DNA]</scope>
    <source>
        <strain evidence="4 5">DSM 24323</strain>
    </source>
</reference>
<feature type="compositionally biased region" description="Basic and acidic residues" evidence="2">
    <location>
        <begin position="1"/>
        <end position="33"/>
    </location>
</feature>
<dbReference type="AlphaFoldDB" id="A0A4R7J8J0"/>
<keyword evidence="3" id="KW-0472">Membrane</keyword>
<dbReference type="RefSeq" id="WP_133754250.1">
    <property type="nucleotide sequence ID" value="NZ_SOAW01000001.1"/>
</dbReference>
<name>A0A4R7J8J0_9ACTN</name>
<comment type="caution">
    <text evidence="4">The sequence shown here is derived from an EMBL/GenBank/DDBJ whole genome shotgun (WGS) entry which is preliminary data.</text>
</comment>
<accession>A0A4R7J8J0</accession>
<dbReference type="Gene3D" id="2.60.40.1240">
    <property type="match status" value="1"/>
</dbReference>
<dbReference type="OrthoDB" id="3732178at2"/>
<keyword evidence="3" id="KW-1133">Transmembrane helix</keyword>
<evidence type="ECO:0000313" key="4">
    <source>
        <dbReference type="EMBL" id="TDT33800.1"/>
    </source>
</evidence>
<evidence type="ECO:0000256" key="3">
    <source>
        <dbReference type="SAM" id="Phobius"/>
    </source>
</evidence>
<keyword evidence="3" id="KW-0812">Transmembrane</keyword>
<evidence type="ECO:0000256" key="2">
    <source>
        <dbReference type="SAM" id="MobiDB-lite"/>
    </source>
</evidence>
<evidence type="ECO:0000313" key="5">
    <source>
        <dbReference type="Proteomes" id="UP000295371"/>
    </source>
</evidence>
<keyword evidence="1" id="KW-0732">Signal</keyword>
<evidence type="ECO:0008006" key="6">
    <source>
        <dbReference type="Google" id="ProtNLM"/>
    </source>
</evidence>
<protein>
    <recommendedName>
        <fullName evidence="6">DUF4352 domain-containing protein</fullName>
    </recommendedName>
</protein>
<feature type="region of interest" description="Disordered" evidence="2">
    <location>
        <begin position="1"/>
        <end position="63"/>
    </location>
</feature>